<reference evidence="2 3" key="1">
    <citation type="journal article" date="2015" name="BMC Genomics">
        <title>Comparative genome analysis of Prevotella intermedia strain isolated from infected root canal reveals features related to pathogenicity and adaptation.</title>
        <authorList>
            <person name="Ruan Y."/>
            <person name="Shen L."/>
            <person name="Zou Y."/>
            <person name="Qi Z."/>
            <person name="Yin J."/>
            <person name="Jiang J."/>
            <person name="Guo L."/>
            <person name="He L."/>
            <person name="Chen Z."/>
            <person name="Tang Z."/>
            <person name="Qin S."/>
        </authorList>
    </citation>
    <scope>NUCLEOTIDE SEQUENCE [LARGE SCALE GENOMIC DNA]</scope>
    <source>
        <strain evidence="2 3">ZT</strain>
    </source>
</reference>
<gene>
    <name evidence="2" type="ORF">M573_134011</name>
</gene>
<dbReference type="SUPFAM" id="SSF160631">
    <property type="entry name" value="SMI1/KNR4-like"/>
    <property type="match status" value="1"/>
</dbReference>
<proteinExistence type="predicted"/>
<dbReference type="RefSeq" id="WP_045168227.1">
    <property type="nucleotide sequence ID" value="NZ_ATMK01000034.1"/>
</dbReference>
<dbReference type="InterPro" id="IPR037883">
    <property type="entry name" value="Knr4/Smi1-like_sf"/>
</dbReference>
<dbReference type="Pfam" id="PF09346">
    <property type="entry name" value="SMI1_KNR4"/>
    <property type="match status" value="1"/>
</dbReference>
<sequence length="216" mass="25584">MEIKNILESNGLYEVKILSSCDYISVPKEWYFILKEEDKSLRRDFVLNYWKPFSILLPKTIKIFEQYLDDVFLISHNEQVKVVYLFSIDNEYVVYVGNPPKTDNMLTIFPEKLREFYMHIHNGWFESISEGLGLLPIEKVQFLDESEWGLTDEILQSVDLSKTYYVFHNGGGGFLCINTEDAENPKSLVWWTNNQPKLNIEFWSFLDSWIEIGFLY</sequence>
<dbReference type="AlphaFoldDB" id="A0AAP0VGM3"/>
<organism evidence="2 3">
    <name type="scientific">Prevotella intermedia ZT</name>
    <dbReference type="NCBI Taxonomy" id="1347790"/>
    <lineage>
        <taxon>Bacteria</taxon>
        <taxon>Pseudomonadati</taxon>
        <taxon>Bacteroidota</taxon>
        <taxon>Bacteroidia</taxon>
        <taxon>Bacteroidales</taxon>
        <taxon>Prevotellaceae</taxon>
        <taxon>Prevotella</taxon>
    </lineage>
</organism>
<comment type="caution">
    <text evidence="2">The sequence shown here is derived from an EMBL/GenBank/DDBJ whole genome shotgun (WGS) entry which is preliminary data.</text>
</comment>
<dbReference type="Proteomes" id="UP000032541">
    <property type="component" value="Unassembled WGS sequence"/>
</dbReference>
<name>A0AAP0VGM3_PREIN</name>
<dbReference type="Gene3D" id="3.40.1580.10">
    <property type="entry name" value="SMI1/KNR4-like"/>
    <property type="match status" value="1"/>
</dbReference>
<dbReference type="EMBL" id="ATMK01000034">
    <property type="protein sequence ID" value="KJJ86255.1"/>
    <property type="molecule type" value="Genomic_DNA"/>
</dbReference>
<evidence type="ECO:0000313" key="2">
    <source>
        <dbReference type="EMBL" id="KJJ86255.1"/>
    </source>
</evidence>
<evidence type="ECO:0000259" key="1">
    <source>
        <dbReference type="Pfam" id="PF09346"/>
    </source>
</evidence>
<feature type="domain" description="Knr4/Smi1-like" evidence="1">
    <location>
        <begin position="109"/>
        <end position="210"/>
    </location>
</feature>
<evidence type="ECO:0000313" key="3">
    <source>
        <dbReference type="Proteomes" id="UP000032541"/>
    </source>
</evidence>
<accession>A0AAP0VGM3</accession>
<protein>
    <recommendedName>
        <fullName evidence="1">Knr4/Smi1-like domain-containing protein</fullName>
    </recommendedName>
</protein>
<dbReference type="InterPro" id="IPR018958">
    <property type="entry name" value="Knr4/Smi1-like_dom"/>
</dbReference>